<feature type="transmembrane region" description="Helical" evidence="2">
    <location>
        <begin position="234"/>
        <end position="255"/>
    </location>
</feature>
<feature type="region of interest" description="Disordered" evidence="1">
    <location>
        <begin position="619"/>
        <end position="665"/>
    </location>
</feature>
<feature type="compositionally biased region" description="Low complexity" evidence="1">
    <location>
        <begin position="440"/>
        <end position="456"/>
    </location>
</feature>
<sequence length="665" mass="65651">MDSREHRDLGQPDLDLNGSCRRQADSTAAAAAAAAAATATAAAPITTAIATAASYTHHQYRCSKEHAKPEQFPLPGPVTDEDGGDGITSLLVNSGSSSSSMSGSSYCYRIGGTSSSRSITAAVDDYRRRNMTFTAASSNTGEDSRCYCGRRSNDTMGTAATAFDVEDIGSSTGQTSIDKDGKKKKYGSSSSNSFINYNNHRSGSDAASDVVLLDSETKGNGGSLSSDDELRSTVFASTLMYLSVVLAFVISSIFVRTTSYMLRYENVLHVFQPGAVGGAALQGLAAAAATTLTVATATACVSAWCLRPLFIRLAAASSTSSSPGSSIGASTCTSYTRTLDCTNRDTVAHGRSAEDSSDAYAINPPGPSASPDGRKRTQRKGRPMGQESMVAQPVRGNEPPRGGRDNGGIGARTFGVSPPCEGATHPFVTHPSVGTGIGNSGSSSSGSGSSSCNGSSGSSGSGSGSGGGGGGGGSSGSGSGSGGSSGSSGSGSSSGNRRRRVCLKGDIPPSDRADDRMTTSAAAALAAATTAAASANHAATASVECDSTISAGGVAAAAATTRPVNDAAAVATIERRGETAAAAAAAAFITFGTATTAAAAAAAADADAADADAAAADAAAAAAEAEAEAEAPRPAPVASASTSTGAISAGFGAPTRGYPTAPNRL</sequence>
<evidence type="ECO:0000256" key="1">
    <source>
        <dbReference type="SAM" id="MobiDB-lite"/>
    </source>
</evidence>
<feature type="region of interest" description="Disordered" evidence="1">
    <location>
        <begin position="170"/>
        <end position="189"/>
    </location>
</feature>
<feature type="compositionally biased region" description="Gly residues" evidence="1">
    <location>
        <begin position="457"/>
        <end position="489"/>
    </location>
</feature>
<protein>
    <submittedName>
        <fullName evidence="3">Uncharacterized protein</fullName>
    </submittedName>
</protein>
<dbReference type="PROSITE" id="PS51318">
    <property type="entry name" value="TAT"/>
    <property type="match status" value="1"/>
</dbReference>
<dbReference type="EMBL" id="BNCO01000018">
    <property type="protein sequence ID" value="GIL54496.1"/>
    <property type="molecule type" value="Genomic_DNA"/>
</dbReference>
<reference evidence="3" key="1">
    <citation type="journal article" date="2021" name="Proc. Natl. Acad. Sci. U.S.A.">
        <title>Three genomes in the algal genus Volvox reveal the fate of a haploid sex-determining region after a transition to homothallism.</title>
        <authorList>
            <person name="Yamamoto K."/>
            <person name="Hamaji T."/>
            <person name="Kawai-Toyooka H."/>
            <person name="Matsuzaki R."/>
            <person name="Takahashi F."/>
            <person name="Nishimura Y."/>
            <person name="Kawachi M."/>
            <person name="Noguchi H."/>
            <person name="Minakuchi Y."/>
            <person name="Umen J.G."/>
            <person name="Toyoda A."/>
            <person name="Nozaki H."/>
        </authorList>
    </citation>
    <scope>NUCLEOTIDE SEQUENCE</scope>
    <source>
        <strain evidence="3">NIES-3780</strain>
    </source>
</reference>
<gene>
    <name evidence="3" type="ORF">Vafri_10024</name>
</gene>
<proteinExistence type="predicted"/>
<dbReference type="Proteomes" id="UP000747399">
    <property type="component" value="Unassembled WGS sequence"/>
</dbReference>
<evidence type="ECO:0000313" key="4">
    <source>
        <dbReference type="Proteomes" id="UP000747399"/>
    </source>
</evidence>
<feature type="compositionally biased region" description="Low complexity" evidence="1">
    <location>
        <begin position="94"/>
        <end position="103"/>
    </location>
</feature>
<keyword evidence="4" id="KW-1185">Reference proteome</keyword>
<organism evidence="3 4">
    <name type="scientific">Volvox africanus</name>
    <dbReference type="NCBI Taxonomy" id="51714"/>
    <lineage>
        <taxon>Eukaryota</taxon>
        <taxon>Viridiplantae</taxon>
        <taxon>Chlorophyta</taxon>
        <taxon>core chlorophytes</taxon>
        <taxon>Chlorophyceae</taxon>
        <taxon>CS clade</taxon>
        <taxon>Chlamydomonadales</taxon>
        <taxon>Volvocaceae</taxon>
        <taxon>Volvox</taxon>
    </lineage>
</organism>
<feature type="region of interest" description="Disordered" evidence="1">
    <location>
        <begin position="349"/>
        <end position="518"/>
    </location>
</feature>
<keyword evidence="2" id="KW-0812">Transmembrane</keyword>
<name>A0A8J4B679_9CHLO</name>
<keyword evidence="2" id="KW-0472">Membrane</keyword>
<keyword evidence="2" id="KW-1133">Transmembrane helix</keyword>
<evidence type="ECO:0000256" key="2">
    <source>
        <dbReference type="SAM" id="Phobius"/>
    </source>
</evidence>
<dbReference type="AlphaFoldDB" id="A0A8J4B679"/>
<accession>A0A8J4B679</accession>
<comment type="caution">
    <text evidence="3">The sequence shown here is derived from an EMBL/GenBank/DDBJ whole genome shotgun (WGS) entry which is preliminary data.</text>
</comment>
<feature type="region of interest" description="Disordered" evidence="1">
    <location>
        <begin position="64"/>
        <end position="103"/>
    </location>
</feature>
<evidence type="ECO:0000313" key="3">
    <source>
        <dbReference type="EMBL" id="GIL54496.1"/>
    </source>
</evidence>
<dbReference type="InterPro" id="IPR006311">
    <property type="entry name" value="TAT_signal"/>
</dbReference>
<feature type="compositionally biased region" description="Low complexity" evidence="1">
    <location>
        <begin position="638"/>
        <end position="653"/>
    </location>
</feature>